<dbReference type="SUPFAM" id="SSF51445">
    <property type="entry name" value="(Trans)glycosidases"/>
    <property type="match status" value="2"/>
</dbReference>
<organism evidence="2 3">
    <name type="scientific">Sphingobium wenxiniae (strain DSM 21828 / CGMCC 1.7748 / JZ-1)</name>
    <dbReference type="NCBI Taxonomy" id="595605"/>
    <lineage>
        <taxon>Bacteria</taxon>
        <taxon>Pseudomonadati</taxon>
        <taxon>Pseudomonadota</taxon>
        <taxon>Alphaproteobacteria</taxon>
        <taxon>Sphingomonadales</taxon>
        <taxon>Sphingomonadaceae</taxon>
        <taxon>Sphingobium</taxon>
    </lineage>
</organism>
<protein>
    <submittedName>
        <fullName evidence="2">Beta-xylosidase</fullName>
    </submittedName>
</protein>
<feature type="domain" description="Asl1-like glycosyl hydrolase catalytic" evidence="1">
    <location>
        <begin position="3"/>
        <end position="124"/>
    </location>
</feature>
<dbReference type="AlphaFoldDB" id="A0A562K7T5"/>
<dbReference type="PANTHER" id="PTHR12631:SF10">
    <property type="entry name" value="BETA-XYLOSIDASE-LIKE PROTEIN-RELATED"/>
    <property type="match status" value="1"/>
</dbReference>
<dbReference type="Pfam" id="PF11790">
    <property type="entry name" value="Glyco_hydro_cc"/>
    <property type="match status" value="1"/>
</dbReference>
<dbReference type="InterPro" id="IPR017853">
    <property type="entry name" value="GH"/>
</dbReference>
<proteinExistence type="predicted"/>
<comment type="caution">
    <text evidence="2">The sequence shown here is derived from an EMBL/GenBank/DDBJ whole genome shotgun (WGS) entry which is preliminary data.</text>
</comment>
<name>A0A562K7T5_SPHWJ</name>
<evidence type="ECO:0000313" key="2">
    <source>
        <dbReference type="EMBL" id="TWH91499.1"/>
    </source>
</evidence>
<sequence>MIEAAMIWNEPNNKSHWDMEIDPDWSLYADMVIRAGKAIRDVNPAVTRILGGMSPIDPHWVKRMRGHGALDAVDVVAVHGFPLDWNLWSIHDWPKQIGEIEAVVPEKPVWVTEVGVGSFGAEEVQVFGIDRTAELLIGRVPRVYWYSLFDLPQEWGATTRHREAEGSSYYRHFYMGLIRADGTPKPALEAYGRVAGDMGLMQWFHFEDPRLDDAVAWMKRLGVRHLRTGLSWADSFRPGAIDWFDRQMEALADFDVTVTFCFTPEHLGIAPHHTSAVHEPQAFADFCAWMIDRYASARAAPPIARTA</sequence>
<dbReference type="GO" id="GO:0004553">
    <property type="term" value="F:hydrolase activity, hydrolyzing O-glycosyl compounds"/>
    <property type="evidence" value="ECO:0007669"/>
    <property type="project" value="TreeGrafter"/>
</dbReference>
<gene>
    <name evidence="2" type="ORF">IQ35_03185</name>
</gene>
<reference evidence="2 3" key="1">
    <citation type="journal article" date="2015" name="Stand. Genomic Sci.">
        <title>Genomic Encyclopedia of Bacterial and Archaeal Type Strains, Phase III: the genomes of soil and plant-associated and newly described type strains.</title>
        <authorList>
            <person name="Whitman W.B."/>
            <person name="Woyke T."/>
            <person name="Klenk H.P."/>
            <person name="Zhou Y."/>
            <person name="Lilburn T.G."/>
            <person name="Beck B.J."/>
            <person name="De Vos P."/>
            <person name="Vandamme P."/>
            <person name="Eisen J.A."/>
            <person name="Garrity G."/>
            <person name="Hugenholtz P."/>
            <person name="Kyrpides N.C."/>
        </authorList>
    </citation>
    <scope>NUCLEOTIDE SEQUENCE [LARGE SCALE GENOMIC DNA]</scope>
    <source>
        <strain evidence="2 3">CGMCC 1.7748</strain>
    </source>
</reference>
<dbReference type="InterPro" id="IPR024655">
    <property type="entry name" value="Asl1_glyco_hydro_catalytic"/>
</dbReference>
<dbReference type="Gene3D" id="3.20.20.80">
    <property type="entry name" value="Glycosidases"/>
    <property type="match status" value="1"/>
</dbReference>
<accession>A0A562K7T5</accession>
<keyword evidence="3" id="KW-1185">Reference proteome</keyword>
<dbReference type="Proteomes" id="UP000316624">
    <property type="component" value="Unassembled WGS sequence"/>
</dbReference>
<evidence type="ECO:0000259" key="1">
    <source>
        <dbReference type="Pfam" id="PF11790"/>
    </source>
</evidence>
<dbReference type="EMBL" id="VLKK01000015">
    <property type="protein sequence ID" value="TWH91499.1"/>
    <property type="molecule type" value="Genomic_DNA"/>
</dbReference>
<dbReference type="PANTHER" id="PTHR12631">
    <property type="entry name" value="ALPHA-L-IDURONIDASE"/>
    <property type="match status" value="1"/>
</dbReference>
<evidence type="ECO:0000313" key="3">
    <source>
        <dbReference type="Proteomes" id="UP000316624"/>
    </source>
</evidence>
<dbReference type="InterPro" id="IPR051923">
    <property type="entry name" value="Glycosyl_Hydrolase_39"/>
</dbReference>